<dbReference type="AlphaFoldDB" id="A0A2M9XCI3"/>
<gene>
    <name evidence="1" type="ORF">CH357_10720</name>
</gene>
<evidence type="ECO:0000313" key="2">
    <source>
        <dbReference type="Proteomes" id="UP000232196"/>
    </source>
</evidence>
<sequence length="322" mass="36656">MFRNRFKITVILLILFSILINCGDSLRGKPTPAIPELAGFYVNERSKEWFENGKIKIQTLWIRRTAKGEMEFNHQILIRLQFSVSENREELKVKSGKLQTSDRELLFFETNVKEFHRNYHGLNTKDPKSWAVRSFGPFMKVKDFNKLIGEGTGRSAELSQDKNSIVFSNGDVYRRIGNPLLGRISVNMGKFRKTMDNEIAGVILFPLDAEAFPQTEGKQNFFALFSTTDNVAAGTPIKIAEFPGQIQEIFEHVAVVELNKTKPGIAAPTIQNFSSVILDGAVDTKTISQKESTDELIRRLKQDPNVSKEELIRELEKLKNKE</sequence>
<accession>A0A2M9XCI3</accession>
<dbReference type="NCBIfam" id="NF047800">
    <property type="entry name" value="LIC12353_lipo"/>
    <property type="match status" value="1"/>
</dbReference>
<evidence type="ECO:0008006" key="3">
    <source>
        <dbReference type="Google" id="ProtNLM"/>
    </source>
</evidence>
<reference evidence="1 2" key="1">
    <citation type="submission" date="2017-07" db="EMBL/GenBank/DDBJ databases">
        <title>Leptospira spp. isolated from tropical soils.</title>
        <authorList>
            <person name="Thibeaux R."/>
            <person name="Iraola G."/>
            <person name="Ferres I."/>
            <person name="Bierque E."/>
            <person name="Girault D."/>
            <person name="Soupe-Gilbert M.-E."/>
            <person name="Picardeau M."/>
            <person name="Goarant C."/>
        </authorList>
    </citation>
    <scope>NUCLEOTIDE SEQUENCE [LARGE SCALE GENOMIC DNA]</scope>
    <source>
        <strain evidence="1 2">MCA1-C-A1</strain>
    </source>
</reference>
<name>A0A2M9XCI3_9LEPT</name>
<protein>
    <recommendedName>
        <fullName evidence="3">Lipoprotein</fullName>
    </recommendedName>
</protein>
<dbReference type="Proteomes" id="UP000232196">
    <property type="component" value="Unassembled WGS sequence"/>
</dbReference>
<keyword evidence="2" id="KW-1185">Reference proteome</keyword>
<comment type="caution">
    <text evidence="1">The sequence shown here is derived from an EMBL/GenBank/DDBJ whole genome shotgun (WGS) entry which is preliminary data.</text>
</comment>
<organism evidence="1 2">
    <name type="scientific">Leptospira hartskeerlii</name>
    <dbReference type="NCBI Taxonomy" id="2023177"/>
    <lineage>
        <taxon>Bacteria</taxon>
        <taxon>Pseudomonadati</taxon>
        <taxon>Spirochaetota</taxon>
        <taxon>Spirochaetia</taxon>
        <taxon>Leptospirales</taxon>
        <taxon>Leptospiraceae</taxon>
        <taxon>Leptospira</taxon>
    </lineage>
</organism>
<proteinExistence type="predicted"/>
<dbReference type="OrthoDB" id="342410at2"/>
<dbReference type="RefSeq" id="WP_100706736.1">
    <property type="nucleotide sequence ID" value="NZ_NPDL01000008.1"/>
</dbReference>
<evidence type="ECO:0000313" key="1">
    <source>
        <dbReference type="EMBL" id="PJZ25390.1"/>
    </source>
</evidence>
<dbReference type="EMBL" id="NPDN01000005">
    <property type="protein sequence ID" value="PJZ25390.1"/>
    <property type="molecule type" value="Genomic_DNA"/>
</dbReference>